<reference evidence="1" key="1">
    <citation type="submission" date="2021-02" db="EMBL/GenBank/DDBJ databases">
        <authorList>
            <person name="Nowell W R."/>
        </authorList>
    </citation>
    <scope>NUCLEOTIDE SEQUENCE</scope>
</reference>
<accession>A0A815U4M9</accession>
<evidence type="ECO:0000313" key="2">
    <source>
        <dbReference type="Proteomes" id="UP000663891"/>
    </source>
</evidence>
<protein>
    <submittedName>
        <fullName evidence="1">Uncharacterized protein</fullName>
    </submittedName>
</protein>
<organism evidence="1 2">
    <name type="scientific">Adineta steineri</name>
    <dbReference type="NCBI Taxonomy" id="433720"/>
    <lineage>
        <taxon>Eukaryota</taxon>
        <taxon>Metazoa</taxon>
        <taxon>Spiralia</taxon>
        <taxon>Gnathifera</taxon>
        <taxon>Rotifera</taxon>
        <taxon>Eurotatoria</taxon>
        <taxon>Bdelloidea</taxon>
        <taxon>Adinetida</taxon>
        <taxon>Adinetidae</taxon>
        <taxon>Adineta</taxon>
    </lineage>
</organism>
<name>A0A815U4M9_9BILA</name>
<evidence type="ECO:0000313" key="1">
    <source>
        <dbReference type="EMBL" id="CAF1511794.1"/>
    </source>
</evidence>
<proteinExistence type="predicted"/>
<dbReference type="EMBL" id="CAJNON010002503">
    <property type="protein sequence ID" value="CAF1511794.1"/>
    <property type="molecule type" value="Genomic_DNA"/>
</dbReference>
<gene>
    <name evidence="1" type="ORF">VCS650_LOCUS42808</name>
</gene>
<sequence>MHRSNEQSPNNAGSRLVKGLRQLGFQNSCFVFTMRKDICDQILKNELNDREYQNVMVSTNTNDLRNNKNFMNNMM</sequence>
<dbReference type="Proteomes" id="UP000663891">
    <property type="component" value="Unassembled WGS sequence"/>
</dbReference>
<comment type="caution">
    <text evidence="1">The sequence shown here is derived from an EMBL/GenBank/DDBJ whole genome shotgun (WGS) entry which is preliminary data.</text>
</comment>
<dbReference type="AlphaFoldDB" id="A0A815U4M9"/>